<dbReference type="InterPro" id="IPR029058">
    <property type="entry name" value="AB_hydrolase_fold"/>
</dbReference>
<dbReference type="InterPro" id="IPR000073">
    <property type="entry name" value="AB_hydrolase_1"/>
</dbReference>
<dbReference type="Proteomes" id="UP001596296">
    <property type="component" value="Unassembled WGS sequence"/>
</dbReference>
<evidence type="ECO:0000259" key="2">
    <source>
        <dbReference type="Pfam" id="PF00561"/>
    </source>
</evidence>
<feature type="domain" description="AB hydrolase-1" evidence="2">
    <location>
        <begin position="48"/>
        <end position="239"/>
    </location>
</feature>
<keyword evidence="1 3" id="KW-0378">Hydrolase</keyword>
<proteinExistence type="predicted"/>
<accession>A0ABD5UY42</accession>
<dbReference type="AlphaFoldDB" id="A0ABD5UY42"/>
<evidence type="ECO:0000313" key="4">
    <source>
        <dbReference type="Proteomes" id="UP001596296"/>
    </source>
</evidence>
<dbReference type="Gene3D" id="3.40.50.1820">
    <property type="entry name" value="alpha/beta hydrolase"/>
    <property type="match status" value="1"/>
</dbReference>
<dbReference type="EMBL" id="JBHSXL010000006">
    <property type="protein sequence ID" value="MFC6892257.1"/>
    <property type="molecule type" value="Genomic_DNA"/>
</dbReference>
<keyword evidence="4" id="KW-1185">Reference proteome</keyword>
<dbReference type="Pfam" id="PF00561">
    <property type="entry name" value="Abhydrolase_1"/>
    <property type="match status" value="1"/>
</dbReference>
<dbReference type="SUPFAM" id="SSF53474">
    <property type="entry name" value="alpha/beta-Hydrolases"/>
    <property type="match status" value="1"/>
</dbReference>
<name>A0ABD5UY42_9EURY</name>
<protein>
    <submittedName>
        <fullName evidence="3">Alpha/beta fold hydrolase</fullName>
    </submittedName>
</protein>
<sequence>MARAENGPVSIRYERDGSGPAVLFVGDVGLGAWQFGWQHAAVAGPYAAITPEIRGIGRSDAPSGPYRVDDLVADLEAVLAAEGRRRVHLVGYGFGGMLALAYALSSSRPRSLTLFGTPPAGDAYNPDSLWADPNDPAAVEASVNALLSSDFRESHPDVASRIVDWRVREDAARGPFEAQKAALSAFDVGDRLHELTTPTLVIHGGEDAICPAHYGRSLAEGLPRGEFRAVEDAGHLVGVEASATVNDELVGWLAEHADRDR</sequence>
<gene>
    <name evidence="3" type="ORF">ACFQE9_06495</name>
</gene>
<dbReference type="PANTHER" id="PTHR43798:SF31">
    <property type="entry name" value="AB HYDROLASE SUPERFAMILY PROTEIN YCLE"/>
    <property type="match status" value="1"/>
</dbReference>
<dbReference type="GO" id="GO:0016787">
    <property type="term" value="F:hydrolase activity"/>
    <property type="evidence" value="ECO:0007669"/>
    <property type="project" value="UniProtKB-KW"/>
</dbReference>
<reference evidence="3 4" key="1">
    <citation type="journal article" date="2019" name="Int. J. Syst. Evol. Microbiol.">
        <title>The Global Catalogue of Microorganisms (GCM) 10K type strain sequencing project: providing services to taxonomists for standard genome sequencing and annotation.</title>
        <authorList>
            <consortium name="The Broad Institute Genomics Platform"/>
            <consortium name="The Broad Institute Genome Sequencing Center for Infectious Disease"/>
            <person name="Wu L."/>
            <person name="Ma J."/>
        </authorList>
    </citation>
    <scope>NUCLEOTIDE SEQUENCE [LARGE SCALE GENOMIC DNA]</scope>
    <source>
        <strain evidence="3 4">SKJ47</strain>
    </source>
</reference>
<dbReference type="PANTHER" id="PTHR43798">
    <property type="entry name" value="MONOACYLGLYCEROL LIPASE"/>
    <property type="match status" value="1"/>
</dbReference>
<comment type="caution">
    <text evidence="3">The sequence shown here is derived from an EMBL/GenBank/DDBJ whole genome shotgun (WGS) entry which is preliminary data.</text>
</comment>
<evidence type="ECO:0000256" key="1">
    <source>
        <dbReference type="ARBA" id="ARBA00022801"/>
    </source>
</evidence>
<dbReference type="RefSeq" id="WP_379742093.1">
    <property type="nucleotide sequence ID" value="NZ_JBHSVN010000001.1"/>
</dbReference>
<dbReference type="InterPro" id="IPR050266">
    <property type="entry name" value="AB_hydrolase_sf"/>
</dbReference>
<evidence type="ECO:0000313" key="3">
    <source>
        <dbReference type="EMBL" id="MFC6892257.1"/>
    </source>
</evidence>
<organism evidence="3 4">
    <name type="scientific">Halopenitus salinus</name>
    <dbReference type="NCBI Taxonomy" id="1198295"/>
    <lineage>
        <taxon>Archaea</taxon>
        <taxon>Methanobacteriati</taxon>
        <taxon>Methanobacteriota</taxon>
        <taxon>Stenosarchaea group</taxon>
        <taxon>Halobacteria</taxon>
        <taxon>Halobacteriales</taxon>
        <taxon>Haloferacaceae</taxon>
        <taxon>Halopenitus</taxon>
    </lineage>
</organism>
<dbReference type="PRINTS" id="PR00111">
    <property type="entry name" value="ABHYDROLASE"/>
</dbReference>